<reference evidence="3 4" key="1">
    <citation type="submission" date="2018-08" db="EMBL/GenBank/DDBJ databases">
        <title>A genome reference for cultivated species of the human gut microbiota.</title>
        <authorList>
            <person name="Zou Y."/>
            <person name="Xue W."/>
            <person name="Luo G."/>
        </authorList>
    </citation>
    <scope>NUCLEOTIDE SEQUENCE [LARGE SCALE GENOMIC DNA]</scope>
    <source>
        <strain evidence="3 4">AM42-38</strain>
    </source>
</reference>
<evidence type="ECO:0000313" key="3">
    <source>
        <dbReference type="EMBL" id="RHA74005.1"/>
    </source>
</evidence>
<evidence type="ECO:0000259" key="1">
    <source>
        <dbReference type="Pfam" id="PF18096"/>
    </source>
</evidence>
<accession>A0A413SX80</accession>
<dbReference type="Pfam" id="PF22013">
    <property type="entry name" value="PG_1098_Fer"/>
    <property type="match status" value="1"/>
</dbReference>
<dbReference type="SUPFAM" id="SSF53335">
    <property type="entry name" value="S-adenosyl-L-methionine-dependent methyltransferases"/>
    <property type="match status" value="1"/>
</dbReference>
<dbReference type="Gene3D" id="3.40.50.150">
    <property type="entry name" value="Vaccinia Virus protein VP39"/>
    <property type="match status" value="1"/>
</dbReference>
<dbReference type="Proteomes" id="UP000283855">
    <property type="component" value="Unassembled WGS sequence"/>
</dbReference>
<dbReference type="InterPro" id="IPR054168">
    <property type="entry name" value="PG_1098_Fer"/>
</dbReference>
<dbReference type="AlphaFoldDB" id="A0A413SX80"/>
<protein>
    <submittedName>
        <fullName evidence="3">SAM-dependent methyltransferase</fullName>
    </submittedName>
</protein>
<dbReference type="InterPro" id="IPR029063">
    <property type="entry name" value="SAM-dependent_MTases_sf"/>
</dbReference>
<dbReference type="GO" id="GO:0008168">
    <property type="term" value="F:methyltransferase activity"/>
    <property type="evidence" value="ECO:0007669"/>
    <property type="project" value="UniProtKB-KW"/>
</dbReference>
<dbReference type="RefSeq" id="WP_118400753.1">
    <property type="nucleotide sequence ID" value="NZ_CABJGD010000028.1"/>
</dbReference>
<evidence type="ECO:0000259" key="2">
    <source>
        <dbReference type="Pfam" id="PF22013"/>
    </source>
</evidence>
<organism evidence="3 4">
    <name type="scientific">Phocaeicola coprophilus</name>
    <dbReference type="NCBI Taxonomy" id="387090"/>
    <lineage>
        <taxon>Bacteria</taxon>
        <taxon>Pseudomonadati</taxon>
        <taxon>Bacteroidota</taxon>
        <taxon>Bacteroidia</taxon>
        <taxon>Bacteroidales</taxon>
        <taxon>Bacteroidaceae</taxon>
        <taxon>Phocaeicola</taxon>
    </lineage>
</organism>
<name>A0A413SX80_9BACT</name>
<keyword evidence="3" id="KW-0489">Methyltransferase</keyword>
<sequence>MKEQDNGRTEELSSATWQFIVSHREDDVRTLALQARKYPQVDMAEAVTQIAGWQIAVRKIPSWAATEGILYPRHLSMEQCSSEITALYKASLVGGESFTDLTAGLGVDCSFLARRFRRADYVERQETLCRLAAHNFPLLGLDHIQVHHADALEYLQEMEPVDCLFLDPARRDSHGGKTVAITECEPDVCALESLLVEKGRKVMVKLSPMLDMASALRDLKYIRELHVIAVNNECKELTAVLYQMNSVNESSEKEVVISCEQAVHNSLSEPFTYTLSEEKNAVCQLADRVETYLYEPGAALLKAGPYRLLSQRYGVKKLHPNSHLYTSSVQVDFPGRCFQVTGIAGFGKKEVKELLGGLEKANLTVRNFPASVADLRKKLKLKEGGDVYLFATTLQNGEKVLIKCLKPALLS</sequence>
<dbReference type="EMBL" id="QSFT01000028">
    <property type="protein sequence ID" value="RHA74005.1"/>
    <property type="molecule type" value="Genomic_DNA"/>
</dbReference>
<dbReference type="GO" id="GO:0032259">
    <property type="term" value="P:methylation"/>
    <property type="evidence" value="ECO:0007669"/>
    <property type="project" value="UniProtKB-KW"/>
</dbReference>
<dbReference type="Pfam" id="PF18096">
    <property type="entry name" value="Thump_like"/>
    <property type="match status" value="1"/>
</dbReference>
<gene>
    <name evidence="3" type="ORF">DW921_11590</name>
</gene>
<comment type="caution">
    <text evidence="3">The sequence shown here is derived from an EMBL/GenBank/DDBJ whole genome shotgun (WGS) entry which is preliminary data.</text>
</comment>
<feature type="domain" description="PG-1098 ferredoxin-like" evidence="2">
    <location>
        <begin position="292"/>
        <end position="334"/>
    </location>
</feature>
<proteinExistence type="predicted"/>
<evidence type="ECO:0000313" key="4">
    <source>
        <dbReference type="Proteomes" id="UP000283855"/>
    </source>
</evidence>
<dbReference type="InterPro" id="IPR041497">
    <property type="entry name" value="Thump-like"/>
</dbReference>
<keyword evidence="3" id="KW-0808">Transferase</keyword>
<feature type="domain" description="THUMP-like" evidence="1">
    <location>
        <begin position="335"/>
        <end position="404"/>
    </location>
</feature>
<dbReference type="Gene3D" id="1.10.10.1110">
    <property type="entry name" value="Methyltransferase PG1098, N-terminal domain"/>
    <property type="match status" value="1"/>
</dbReference>